<keyword evidence="9" id="KW-0732">Signal</keyword>
<dbReference type="Proteomes" id="UP000799770">
    <property type="component" value="Unassembled WGS sequence"/>
</dbReference>
<organism evidence="10 11">
    <name type="scientific">Lophiotrema nucula</name>
    <dbReference type="NCBI Taxonomy" id="690887"/>
    <lineage>
        <taxon>Eukaryota</taxon>
        <taxon>Fungi</taxon>
        <taxon>Dikarya</taxon>
        <taxon>Ascomycota</taxon>
        <taxon>Pezizomycotina</taxon>
        <taxon>Dothideomycetes</taxon>
        <taxon>Pleosporomycetidae</taxon>
        <taxon>Pleosporales</taxon>
        <taxon>Lophiotremataceae</taxon>
        <taxon>Lophiotrema</taxon>
    </lineage>
</organism>
<comment type="similarity">
    <text evidence="1">Belongs to the ribonuclease N1/T1 family.</text>
</comment>
<evidence type="ECO:0000256" key="7">
    <source>
        <dbReference type="ARBA" id="ARBA00023239"/>
    </source>
</evidence>
<dbReference type="InterPro" id="IPR000026">
    <property type="entry name" value="N1-like"/>
</dbReference>
<name>A0A6A5YXN8_9PLEO</name>
<dbReference type="CDD" id="cd00606">
    <property type="entry name" value="fungal_RNase"/>
    <property type="match status" value="1"/>
</dbReference>
<keyword evidence="5" id="KW-0378">Hydrolase</keyword>
<feature type="chain" id="PRO_5025661074" description="ribonuclease T1" evidence="9">
    <location>
        <begin position="18"/>
        <end position="140"/>
    </location>
</feature>
<dbReference type="Pfam" id="PF00545">
    <property type="entry name" value="Ribonuclease"/>
    <property type="match status" value="1"/>
</dbReference>
<evidence type="ECO:0000256" key="4">
    <source>
        <dbReference type="ARBA" id="ARBA00022759"/>
    </source>
</evidence>
<evidence type="ECO:0000256" key="3">
    <source>
        <dbReference type="ARBA" id="ARBA00022722"/>
    </source>
</evidence>
<evidence type="ECO:0000313" key="10">
    <source>
        <dbReference type="EMBL" id="KAF2111574.1"/>
    </source>
</evidence>
<dbReference type="SUPFAM" id="SSF53933">
    <property type="entry name" value="Microbial ribonucleases"/>
    <property type="match status" value="1"/>
</dbReference>
<dbReference type="EMBL" id="ML977334">
    <property type="protein sequence ID" value="KAF2111574.1"/>
    <property type="molecule type" value="Genomic_DNA"/>
</dbReference>
<dbReference type="PANTHER" id="PTHR42104">
    <property type="entry name" value="EXTRACELLULAR GUANYL-SPECIFIC RIBONUCLEASE RNTA (AFU_ORTHOLOGUE AFUA_4G03230)"/>
    <property type="match status" value="1"/>
</dbReference>
<evidence type="ECO:0000256" key="8">
    <source>
        <dbReference type="ARBA" id="ARBA00034015"/>
    </source>
</evidence>
<evidence type="ECO:0000256" key="9">
    <source>
        <dbReference type="SAM" id="SignalP"/>
    </source>
</evidence>
<keyword evidence="6" id="KW-1015">Disulfide bond</keyword>
<evidence type="ECO:0000256" key="2">
    <source>
        <dbReference type="ARBA" id="ARBA00012549"/>
    </source>
</evidence>
<dbReference type="GO" id="GO:0046589">
    <property type="term" value="F:ribonuclease T1 activity"/>
    <property type="evidence" value="ECO:0007669"/>
    <property type="project" value="UniProtKB-EC"/>
</dbReference>
<feature type="signal peptide" evidence="9">
    <location>
        <begin position="1"/>
        <end position="17"/>
    </location>
</feature>
<dbReference type="AlphaFoldDB" id="A0A6A5YXN8"/>
<dbReference type="EC" id="4.6.1.24" evidence="2"/>
<proteinExistence type="inferred from homology"/>
<evidence type="ECO:0000313" key="11">
    <source>
        <dbReference type="Proteomes" id="UP000799770"/>
    </source>
</evidence>
<gene>
    <name evidence="10" type="ORF">BDV96DRAFT_499352</name>
</gene>
<sequence length="140" mass="14659">MQLLKALLFLLIPVTLALPVDVAAPVDNVLETRQSGPVTCGSNTYTVAQVTGARNSGYNYVKQGGTAGGSTYPHVYNNYEGFSFPVAGPYYEFPLLKSGAYTGGSPGADRVIFNKSGQRAGEITHTGASGNNFVGCSRTS</sequence>
<evidence type="ECO:0000256" key="6">
    <source>
        <dbReference type="ARBA" id="ARBA00023157"/>
    </source>
</evidence>
<keyword evidence="3" id="KW-0540">Nuclease</keyword>
<keyword evidence="11" id="KW-1185">Reference proteome</keyword>
<evidence type="ECO:0000256" key="5">
    <source>
        <dbReference type="ARBA" id="ARBA00022801"/>
    </source>
</evidence>
<dbReference type="GO" id="GO:0016787">
    <property type="term" value="F:hydrolase activity"/>
    <property type="evidence" value="ECO:0007669"/>
    <property type="project" value="UniProtKB-KW"/>
</dbReference>
<keyword evidence="4" id="KW-0255">Endonuclease</keyword>
<dbReference type="Gene3D" id="3.10.450.30">
    <property type="entry name" value="Microbial ribonucleases"/>
    <property type="match status" value="1"/>
</dbReference>
<reference evidence="10" key="1">
    <citation type="journal article" date="2020" name="Stud. Mycol.">
        <title>101 Dothideomycetes genomes: a test case for predicting lifestyles and emergence of pathogens.</title>
        <authorList>
            <person name="Haridas S."/>
            <person name="Albert R."/>
            <person name="Binder M."/>
            <person name="Bloem J."/>
            <person name="Labutti K."/>
            <person name="Salamov A."/>
            <person name="Andreopoulos B."/>
            <person name="Baker S."/>
            <person name="Barry K."/>
            <person name="Bills G."/>
            <person name="Bluhm B."/>
            <person name="Cannon C."/>
            <person name="Castanera R."/>
            <person name="Culley D."/>
            <person name="Daum C."/>
            <person name="Ezra D."/>
            <person name="Gonzalez J."/>
            <person name="Henrissat B."/>
            <person name="Kuo A."/>
            <person name="Liang C."/>
            <person name="Lipzen A."/>
            <person name="Lutzoni F."/>
            <person name="Magnuson J."/>
            <person name="Mondo S."/>
            <person name="Nolan M."/>
            <person name="Ohm R."/>
            <person name="Pangilinan J."/>
            <person name="Park H.-J."/>
            <person name="Ramirez L."/>
            <person name="Alfaro M."/>
            <person name="Sun H."/>
            <person name="Tritt A."/>
            <person name="Yoshinaga Y."/>
            <person name="Zwiers L.-H."/>
            <person name="Turgeon B."/>
            <person name="Goodwin S."/>
            <person name="Spatafora J."/>
            <person name="Crous P."/>
            <person name="Grigoriev I."/>
        </authorList>
    </citation>
    <scope>NUCLEOTIDE SEQUENCE</scope>
    <source>
        <strain evidence="10">CBS 627.86</strain>
    </source>
</reference>
<dbReference type="PANTHER" id="PTHR42104:SF1">
    <property type="entry name" value="EXTRACELLULAR GUANYL-SPECIFIC RIBONUCLEASE RNTA (AFU_ORTHOLOGUE AFUA_4G03230)"/>
    <property type="match status" value="1"/>
</dbReference>
<dbReference type="InterPro" id="IPR016191">
    <property type="entry name" value="Ribonuclease/ribotoxin"/>
</dbReference>
<dbReference type="GO" id="GO:0003723">
    <property type="term" value="F:RNA binding"/>
    <property type="evidence" value="ECO:0007669"/>
    <property type="project" value="InterPro"/>
</dbReference>
<protein>
    <recommendedName>
        <fullName evidence="2">ribonuclease T1</fullName>
        <ecNumber evidence="2">4.6.1.24</ecNumber>
    </recommendedName>
</protein>
<keyword evidence="7" id="KW-0456">Lyase</keyword>
<dbReference type="OrthoDB" id="5425539at2759"/>
<comment type="catalytic activity">
    <reaction evidence="8">
        <text>[RNA] containing guanosine + H2O = an [RNA fragment]-3'-guanosine-3'-phosphate + a 5'-hydroxy-ribonucleotide-3'-[RNA fragment].</text>
        <dbReference type="EC" id="4.6.1.24"/>
    </reaction>
</comment>
<accession>A0A6A5YXN8</accession>
<evidence type="ECO:0000256" key="1">
    <source>
        <dbReference type="ARBA" id="ARBA00009006"/>
    </source>
</evidence>